<dbReference type="Proteomes" id="UP000030645">
    <property type="component" value="Unassembled WGS sequence"/>
</dbReference>
<protein>
    <recommendedName>
        <fullName evidence="4 12">Peptide deformylase</fullName>
        <ecNumber evidence="4 12">3.5.1.88</ecNumber>
    </recommendedName>
</protein>
<evidence type="ECO:0000256" key="10">
    <source>
        <dbReference type="ARBA" id="ARBA00022946"/>
    </source>
</evidence>
<feature type="region of interest" description="Disordered" evidence="13">
    <location>
        <begin position="239"/>
        <end position="266"/>
    </location>
</feature>
<dbReference type="GO" id="GO:0006412">
    <property type="term" value="P:translation"/>
    <property type="evidence" value="ECO:0007669"/>
    <property type="project" value="UniProtKB-KW"/>
</dbReference>
<dbReference type="AlphaFoldDB" id="W9S0Q0"/>
<accession>W9S0Q0</accession>
<feature type="compositionally biased region" description="Basic and acidic residues" evidence="13">
    <location>
        <begin position="239"/>
        <end position="253"/>
    </location>
</feature>
<comment type="similarity">
    <text evidence="3 12">Belongs to the polypeptide deformylase family.</text>
</comment>
<keyword evidence="15" id="KW-1185">Reference proteome</keyword>
<dbReference type="InterPro" id="IPR036821">
    <property type="entry name" value="Peptide_deformylase_sf"/>
</dbReference>
<dbReference type="GO" id="GO:0042586">
    <property type="term" value="F:peptide deformylase activity"/>
    <property type="evidence" value="ECO:0007669"/>
    <property type="project" value="UniProtKB-EC"/>
</dbReference>
<keyword evidence="11" id="KW-0408">Iron</keyword>
<dbReference type="PANTHER" id="PTHR10458">
    <property type="entry name" value="PEPTIDE DEFORMYLASE"/>
    <property type="match status" value="1"/>
</dbReference>
<evidence type="ECO:0000313" key="14">
    <source>
        <dbReference type="EMBL" id="EXC20304.1"/>
    </source>
</evidence>
<keyword evidence="6 12" id="KW-0934">Plastid</keyword>
<gene>
    <name evidence="14" type="ORF">L484_020523</name>
</gene>
<evidence type="ECO:0000256" key="6">
    <source>
        <dbReference type="ARBA" id="ARBA00022640"/>
    </source>
</evidence>
<organism evidence="14 15">
    <name type="scientific">Morus notabilis</name>
    <dbReference type="NCBI Taxonomy" id="981085"/>
    <lineage>
        <taxon>Eukaryota</taxon>
        <taxon>Viridiplantae</taxon>
        <taxon>Streptophyta</taxon>
        <taxon>Embryophyta</taxon>
        <taxon>Tracheophyta</taxon>
        <taxon>Spermatophyta</taxon>
        <taxon>Magnoliopsida</taxon>
        <taxon>eudicotyledons</taxon>
        <taxon>Gunneridae</taxon>
        <taxon>Pentapetalae</taxon>
        <taxon>rosids</taxon>
        <taxon>fabids</taxon>
        <taxon>Rosales</taxon>
        <taxon>Moraceae</taxon>
        <taxon>Moreae</taxon>
        <taxon>Morus</taxon>
    </lineage>
</organism>
<evidence type="ECO:0000313" key="15">
    <source>
        <dbReference type="Proteomes" id="UP000030645"/>
    </source>
</evidence>
<dbReference type="EMBL" id="KE345913">
    <property type="protein sequence ID" value="EXC20304.1"/>
    <property type="molecule type" value="Genomic_DNA"/>
</dbReference>
<evidence type="ECO:0000256" key="2">
    <source>
        <dbReference type="ARBA" id="ARBA00004229"/>
    </source>
</evidence>
<evidence type="ECO:0000256" key="8">
    <source>
        <dbReference type="ARBA" id="ARBA00022801"/>
    </source>
</evidence>
<evidence type="ECO:0000256" key="13">
    <source>
        <dbReference type="SAM" id="MobiDB-lite"/>
    </source>
</evidence>
<keyword evidence="10 12" id="KW-0809">Transit peptide</keyword>
<dbReference type="eggNOG" id="KOG3137">
    <property type="taxonomic scope" value="Eukaryota"/>
</dbReference>
<dbReference type="PRINTS" id="PR01576">
    <property type="entry name" value="PDEFORMYLASE"/>
</dbReference>
<comment type="subcellular location">
    <subcellularLocation>
        <location evidence="2 12">Plastid</location>
        <location evidence="2 12">Chloroplast</location>
    </subcellularLocation>
</comment>
<dbReference type="EC" id="3.5.1.88" evidence="4 12"/>
<dbReference type="HAMAP" id="MF_00163">
    <property type="entry name" value="Pep_deformylase"/>
    <property type="match status" value="1"/>
</dbReference>
<dbReference type="PANTHER" id="PTHR10458:SF22">
    <property type="entry name" value="PEPTIDE DEFORMYLASE"/>
    <property type="match status" value="1"/>
</dbReference>
<reference evidence="15" key="1">
    <citation type="submission" date="2013-01" db="EMBL/GenBank/DDBJ databases">
        <title>Draft Genome Sequence of a Mulberry Tree, Morus notabilis C.K. Schneid.</title>
        <authorList>
            <person name="He N."/>
            <person name="Zhao S."/>
        </authorList>
    </citation>
    <scope>NUCLEOTIDE SEQUENCE</scope>
</reference>
<dbReference type="Gene3D" id="3.90.45.10">
    <property type="entry name" value="Peptide deformylase"/>
    <property type="match status" value="1"/>
</dbReference>
<keyword evidence="5 12" id="KW-0150">Chloroplast</keyword>
<dbReference type="NCBIfam" id="TIGR00079">
    <property type="entry name" value="pept_deformyl"/>
    <property type="match status" value="1"/>
</dbReference>
<dbReference type="CDD" id="cd00487">
    <property type="entry name" value="Pep_deformylase"/>
    <property type="match status" value="1"/>
</dbReference>
<dbReference type="FunFam" id="3.90.45.10:FF:000006">
    <property type="entry name" value="Peptide deformylase"/>
    <property type="match status" value="1"/>
</dbReference>
<dbReference type="Pfam" id="PF01327">
    <property type="entry name" value="Pep_deformylase"/>
    <property type="match status" value="1"/>
</dbReference>
<comment type="cofactor">
    <cofactor evidence="1">
        <name>Fe(2+)</name>
        <dbReference type="ChEBI" id="CHEBI:29033"/>
    </cofactor>
</comment>
<dbReference type="NCBIfam" id="NF001159">
    <property type="entry name" value="PRK00150.1-3"/>
    <property type="match status" value="1"/>
</dbReference>
<dbReference type="SUPFAM" id="SSF56420">
    <property type="entry name" value="Peptide deformylase"/>
    <property type="match status" value="1"/>
</dbReference>
<proteinExistence type="inferred from homology"/>
<dbReference type="GO" id="GO:0009507">
    <property type="term" value="C:chloroplast"/>
    <property type="evidence" value="ECO:0007669"/>
    <property type="project" value="UniProtKB-SubCell"/>
</dbReference>
<keyword evidence="9 12" id="KW-0648">Protein biosynthesis</keyword>
<evidence type="ECO:0000256" key="9">
    <source>
        <dbReference type="ARBA" id="ARBA00022917"/>
    </source>
</evidence>
<comment type="function">
    <text evidence="12">Removes the formyl group from the N-terminal Met of newly synthesized proteins.</text>
</comment>
<dbReference type="InterPro" id="IPR023635">
    <property type="entry name" value="Peptide_deformylase"/>
</dbReference>
<evidence type="ECO:0000256" key="12">
    <source>
        <dbReference type="RuleBase" id="RU362111"/>
    </source>
</evidence>
<evidence type="ECO:0000256" key="1">
    <source>
        <dbReference type="ARBA" id="ARBA00001954"/>
    </source>
</evidence>
<evidence type="ECO:0000256" key="3">
    <source>
        <dbReference type="ARBA" id="ARBA00010759"/>
    </source>
</evidence>
<keyword evidence="8 12" id="KW-0378">Hydrolase</keyword>
<keyword evidence="7 12" id="KW-0479">Metal-binding</keyword>
<name>W9S0Q0_9ROSA</name>
<dbReference type="STRING" id="981085.W9S0Q0"/>
<dbReference type="GO" id="GO:0046872">
    <property type="term" value="F:metal ion binding"/>
    <property type="evidence" value="ECO:0007669"/>
    <property type="project" value="UniProtKB-KW"/>
</dbReference>
<evidence type="ECO:0000256" key="5">
    <source>
        <dbReference type="ARBA" id="ARBA00022528"/>
    </source>
</evidence>
<comment type="catalytic activity">
    <reaction evidence="12">
        <text>N-terminal N-formyl-L-methionyl-[peptide] + H2O = N-terminal L-methionyl-[peptide] + formate</text>
        <dbReference type="Rhea" id="RHEA:24420"/>
        <dbReference type="Rhea" id="RHEA-COMP:10639"/>
        <dbReference type="Rhea" id="RHEA-COMP:10640"/>
        <dbReference type="ChEBI" id="CHEBI:15377"/>
        <dbReference type="ChEBI" id="CHEBI:15740"/>
        <dbReference type="ChEBI" id="CHEBI:49298"/>
        <dbReference type="ChEBI" id="CHEBI:64731"/>
        <dbReference type="EC" id="3.5.1.88"/>
    </reaction>
</comment>
<evidence type="ECO:0000256" key="4">
    <source>
        <dbReference type="ARBA" id="ARBA00012175"/>
    </source>
</evidence>
<evidence type="ECO:0000256" key="11">
    <source>
        <dbReference type="ARBA" id="ARBA00023004"/>
    </source>
</evidence>
<evidence type="ECO:0000256" key="7">
    <source>
        <dbReference type="ARBA" id="ARBA00022723"/>
    </source>
</evidence>
<sequence length="266" mass="29996">MPGAPLVPVVAQARRGSSLKEDEVASPADLQFEPPLKIVVYPDPILRAKNKRIDSFDDNLKKLVHEMFDVMYKTDGIGLSAPQVGMNVQLMVLNPAGERGVGEEIVLVNPRVSRYSKKMVLFNEGCLSFPGIYADVQRPESVKIDARDVNGARFTVNLSGLPARVFQHEFDHLQVSIQHFLIQYIIAFLMKNYPLYFISSFIFLWQPCLQGVLFFDRMTEGVLDGIRAQLQSLEKKYEDKTGFPSPERIDETRKKKKVAVGFGKSS</sequence>